<organism evidence="2">
    <name type="scientific">viral metagenome</name>
    <dbReference type="NCBI Taxonomy" id="1070528"/>
    <lineage>
        <taxon>unclassified sequences</taxon>
        <taxon>metagenomes</taxon>
        <taxon>organismal metagenomes</taxon>
    </lineage>
</organism>
<proteinExistence type="predicted"/>
<dbReference type="GO" id="GO:0005829">
    <property type="term" value="C:cytosol"/>
    <property type="evidence" value="ECO:0007669"/>
    <property type="project" value="TreeGrafter"/>
</dbReference>
<dbReference type="Pfam" id="PF00443">
    <property type="entry name" value="UCH"/>
    <property type="match status" value="1"/>
</dbReference>
<name>A0A6C0AI82_9ZZZZ</name>
<sequence>MFGLMNFAGSCWVNTCLQAVFRIPEVQTRYDEKQHDATNKVDCCLQVIWESKGREGLQEFFESVRTEAMPAGRSIGDSHELLVYLCDKLPFLDKLCRFKTADSIQCDSCQQRDIREDSVMEYSLVSDGKRVPISDCIVKSVTPYKVPDWKCEKCKELGCTKQQLIGTFPQVMIFHMISEDASVDYASILSLNKNKYALLSVSCYNGSHWWGYGRNMPPGSSWYTLDDTSVVEHGPKEFPISGRMRLLIYYRLES</sequence>
<evidence type="ECO:0000313" key="2">
    <source>
        <dbReference type="EMBL" id="QHS79504.1"/>
    </source>
</evidence>
<reference evidence="2" key="1">
    <citation type="journal article" date="2020" name="Nature">
        <title>Giant virus diversity and host interactions through global metagenomics.</title>
        <authorList>
            <person name="Schulz F."/>
            <person name="Roux S."/>
            <person name="Paez-Espino D."/>
            <person name="Jungbluth S."/>
            <person name="Walsh D.A."/>
            <person name="Denef V.J."/>
            <person name="McMahon K.D."/>
            <person name="Konstantinidis K.T."/>
            <person name="Eloe-Fadrosh E.A."/>
            <person name="Kyrpides N.C."/>
            <person name="Woyke T."/>
        </authorList>
    </citation>
    <scope>NUCLEOTIDE SEQUENCE</scope>
    <source>
        <strain evidence="2">GVMAG-S-1035237-23</strain>
    </source>
</reference>
<dbReference type="InterPro" id="IPR028889">
    <property type="entry name" value="USP"/>
</dbReference>
<dbReference type="GO" id="GO:0005634">
    <property type="term" value="C:nucleus"/>
    <property type="evidence" value="ECO:0007669"/>
    <property type="project" value="TreeGrafter"/>
</dbReference>
<dbReference type="InterPro" id="IPR050164">
    <property type="entry name" value="Peptidase_C19"/>
</dbReference>
<dbReference type="PANTHER" id="PTHR24006">
    <property type="entry name" value="UBIQUITIN CARBOXYL-TERMINAL HYDROLASE"/>
    <property type="match status" value="1"/>
</dbReference>
<dbReference type="GO" id="GO:0016579">
    <property type="term" value="P:protein deubiquitination"/>
    <property type="evidence" value="ECO:0007669"/>
    <property type="project" value="InterPro"/>
</dbReference>
<dbReference type="InterPro" id="IPR001394">
    <property type="entry name" value="Peptidase_C19_UCH"/>
</dbReference>
<dbReference type="AlphaFoldDB" id="A0A6C0AI82"/>
<dbReference type="Gene3D" id="3.90.70.10">
    <property type="entry name" value="Cysteine proteinases"/>
    <property type="match status" value="1"/>
</dbReference>
<feature type="domain" description="USP" evidence="1">
    <location>
        <begin position="2"/>
        <end position="253"/>
    </location>
</feature>
<accession>A0A6C0AI82</accession>
<dbReference type="EMBL" id="MN740644">
    <property type="protein sequence ID" value="QHS79504.1"/>
    <property type="molecule type" value="Genomic_DNA"/>
</dbReference>
<evidence type="ECO:0000259" key="1">
    <source>
        <dbReference type="PROSITE" id="PS50235"/>
    </source>
</evidence>
<dbReference type="GO" id="GO:0004843">
    <property type="term" value="F:cysteine-type deubiquitinase activity"/>
    <property type="evidence" value="ECO:0007669"/>
    <property type="project" value="InterPro"/>
</dbReference>
<dbReference type="InterPro" id="IPR038765">
    <property type="entry name" value="Papain-like_cys_pep_sf"/>
</dbReference>
<dbReference type="PROSITE" id="PS50235">
    <property type="entry name" value="USP_3"/>
    <property type="match status" value="1"/>
</dbReference>
<protein>
    <recommendedName>
        <fullName evidence="1">USP domain-containing protein</fullName>
    </recommendedName>
</protein>
<dbReference type="SUPFAM" id="SSF54001">
    <property type="entry name" value="Cysteine proteinases"/>
    <property type="match status" value="1"/>
</dbReference>